<dbReference type="CDD" id="cd08702">
    <property type="entry name" value="Arna_FMT_C"/>
    <property type="match status" value="1"/>
</dbReference>
<dbReference type="GO" id="GO:0005829">
    <property type="term" value="C:cytosol"/>
    <property type="evidence" value="ECO:0007669"/>
    <property type="project" value="TreeGrafter"/>
</dbReference>
<dbReference type="Pfam" id="PF02911">
    <property type="entry name" value="Formyl_trans_C"/>
    <property type="match status" value="1"/>
</dbReference>
<comment type="caution">
    <text evidence="2">The sequence shown here is derived from an EMBL/GenBank/DDBJ whole genome shotgun (WGS) entry which is preliminary data.</text>
</comment>
<dbReference type="PANTHER" id="PTHR11138">
    <property type="entry name" value="METHIONYL-TRNA FORMYLTRANSFERASE"/>
    <property type="match status" value="1"/>
</dbReference>
<dbReference type="EMBL" id="MGAA01000070">
    <property type="protein sequence ID" value="OGK35181.1"/>
    <property type="molecule type" value="Genomic_DNA"/>
</dbReference>
<name>A0A1F7HVK6_9BACT</name>
<dbReference type="AlphaFoldDB" id="A0A1F7HVK6"/>
<dbReference type="InterPro" id="IPR011034">
    <property type="entry name" value="Formyl_transferase-like_C_sf"/>
</dbReference>
<dbReference type="Gene3D" id="3.40.50.12230">
    <property type="match status" value="1"/>
</dbReference>
<protein>
    <recommendedName>
        <fullName evidence="1">Formyl transferase C-terminal domain-containing protein</fullName>
    </recommendedName>
</protein>
<dbReference type="PANTHER" id="PTHR11138:SF5">
    <property type="entry name" value="METHIONYL-TRNA FORMYLTRANSFERASE, MITOCHONDRIAL"/>
    <property type="match status" value="1"/>
</dbReference>
<reference evidence="2 3" key="1">
    <citation type="journal article" date="2016" name="Nat. Commun.">
        <title>Thousands of microbial genomes shed light on interconnected biogeochemical processes in an aquifer system.</title>
        <authorList>
            <person name="Anantharaman K."/>
            <person name="Brown C.T."/>
            <person name="Hug L.A."/>
            <person name="Sharon I."/>
            <person name="Castelle C.J."/>
            <person name="Probst A.J."/>
            <person name="Thomas B.C."/>
            <person name="Singh A."/>
            <person name="Wilkins M.J."/>
            <person name="Karaoz U."/>
            <person name="Brodie E.L."/>
            <person name="Williams K.H."/>
            <person name="Hubbard S.S."/>
            <person name="Banfield J.F."/>
        </authorList>
    </citation>
    <scope>NUCLEOTIDE SEQUENCE [LARGE SCALE GENOMIC DNA]</scope>
</reference>
<accession>A0A1F7HVK6</accession>
<feature type="domain" description="Formyl transferase C-terminal" evidence="1">
    <location>
        <begin position="214"/>
        <end position="299"/>
    </location>
</feature>
<sequence>MDKNKGKKIGVAGNHTTTIDLISNLLHHGYKIDCIINIASSLDGKVAGYTDLGSFAKKNRIKIIRPKTYGLKSEYDKKAIGDLKLDVLLVCGWQKLVPEWLLSTLTIGAFGTHGSWKPLPYGRERSPGNWSLLLGKDTFIDNLFKYDSGIDSGAIVGSIQFKLSPFDTIATYYHKDQLVQQTLLLKHLPALLSGTFNYRMQPTAKKAFLLPKRTEEDGVIDWNWKTEYIFNLVRAVTRPYPGAYTFLKSKKITIWNAIPFHLFRSFKTKRVGEIIAAFDDSTFVVRTNDGALQVLEYEATNWRPKAQQVLHSTKNKSFVKLRLAGIYER</sequence>
<gene>
    <name evidence="2" type="ORF">A3F60_02845</name>
</gene>
<proteinExistence type="predicted"/>
<dbReference type="GO" id="GO:0004479">
    <property type="term" value="F:methionyl-tRNA formyltransferase activity"/>
    <property type="evidence" value="ECO:0007669"/>
    <property type="project" value="TreeGrafter"/>
</dbReference>
<evidence type="ECO:0000259" key="1">
    <source>
        <dbReference type="Pfam" id="PF02911"/>
    </source>
</evidence>
<dbReference type="SUPFAM" id="SSF50486">
    <property type="entry name" value="FMT C-terminal domain-like"/>
    <property type="match status" value="1"/>
</dbReference>
<dbReference type="Proteomes" id="UP000178853">
    <property type="component" value="Unassembled WGS sequence"/>
</dbReference>
<evidence type="ECO:0000313" key="2">
    <source>
        <dbReference type="EMBL" id="OGK35181.1"/>
    </source>
</evidence>
<dbReference type="InterPro" id="IPR005793">
    <property type="entry name" value="Formyl_trans_C"/>
</dbReference>
<evidence type="ECO:0000313" key="3">
    <source>
        <dbReference type="Proteomes" id="UP000178853"/>
    </source>
</evidence>
<dbReference type="SUPFAM" id="SSF53328">
    <property type="entry name" value="Formyltransferase"/>
    <property type="match status" value="1"/>
</dbReference>
<organism evidence="2 3">
    <name type="scientific">Candidatus Roizmanbacteria bacterium RIFCSPHIGHO2_12_FULL_39_8</name>
    <dbReference type="NCBI Taxonomy" id="1802050"/>
    <lineage>
        <taxon>Bacteria</taxon>
        <taxon>Candidatus Roizmaniibacteriota</taxon>
    </lineage>
</organism>
<dbReference type="InterPro" id="IPR036477">
    <property type="entry name" value="Formyl_transf_N_sf"/>
</dbReference>